<sequence>MQKIDALPLHTVLLSENSELLTTDFTIKSHHTVKLTEVKRYEARCNGVRRAISLDVDVKTTRTNANKSENN</sequence>
<evidence type="ECO:0000313" key="2">
    <source>
        <dbReference type="Proteomes" id="UP000823941"/>
    </source>
</evidence>
<accession>A0ABQ7QYD1</accession>
<name>A0ABQ7QYD1_PLUXY</name>
<protein>
    <submittedName>
        <fullName evidence="1">Uncharacterized protein</fullName>
    </submittedName>
</protein>
<reference evidence="1 2" key="1">
    <citation type="submission" date="2021-06" db="EMBL/GenBank/DDBJ databases">
        <title>A haploid diamondback moth (Plutella xylostella L.) genome assembly resolves 31 chromosomes and identifies a diamide resistance mutation.</title>
        <authorList>
            <person name="Ward C.M."/>
            <person name="Perry K.D."/>
            <person name="Baker G."/>
            <person name="Powis K."/>
            <person name="Heckel D.G."/>
            <person name="Baxter S.W."/>
        </authorList>
    </citation>
    <scope>NUCLEOTIDE SEQUENCE [LARGE SCALE GENOMIC DNA]</scope>
    <source>
        <strain evidence="1 2">LV</strain>
        <tissue evidence="1">Single pupa</tissue>
    </source>
</reference>
<organism evidence="1 2">
    <name type="scientific">Plutella xylostella</name>
    <name type="common">Diamondback moth</name>
    <name type="synonym">Plutella maculipennis</name>
    <dbReference type="NCBI Taxonomy" id="51655"/>
    <lineage>
        <taxon>Eukaryota</taxon>
        <taxon>Metazoa</taxon>
        <taxon>Ecdysozoa</taxon>
        <taxon>Arthropoda</taxon>
        <taxon>Hexapoda</taxon>
        <taxon>Insecta</taxon>
        <taxon>Pterygota</taxon>
        <taxon>Neoptera</taxon>
        <taxon>Endopterygota</taxon>
        <taxon>Lepidoptera</taxon>
        <taxon>Glossata</taxon>
        <taxon>Ditrysia</taxon>
        <taxon>Yponomeutoidea</taxon>
        <taxon>Plutellidae</taxon>
        <taxon>Plutella</taxon>
    </lineage>
</organism>
<gene>
    <name evidence="1" type="ORF">JYU34_004586</name>
</gene>
<keyword evidence="2" id="KW-1185">Reference proteome</keyword>
<feature type="non-terminal residue" evidence="1">
    <location>
        <position position="71"/>
    </location>
</feature>
<comment type="caution">
    <text evidence="1">The sequence shown here is derived from an EMBL/GenBank/DDBJ whole genome shotgun (WGS) entry which is preliminary data.</text>
</comment>
<dbReference type="EMBL" id="JAHIBW010000006">
    <property type="protein sequence ID" value="KAG7310055.1"/>
    <property type="molecule type" value="Genomic_DNA"/>
</dbReference>
<dbReference type="Proteomes" id="UP000823941">
    <property type="component" value="Chromosome 6"/>
</dbReference>
<evidence type="ECO:0000313" key="1">
    <source>
        <dbReference type="EMBL" id="KAG7310055.1"/>
    </source>
</evidence>
<proteinExistence type="predicted"/>